<proteinExistence type="predicted"/>
<keyword evidence="2" id="KW-1185">Reference proteome</keyword>
<comment type="caution">
    <text evidence="1">The sequence shown here is derived from an EMBL/GenBank/DDBJ whole genome shotgun (WGS) entry which is preliminary data.</text>
</comment>
<name>A0AAV4LMN0_BABCB</name>
<dbReference type="RefSeq" id="XP_067712746.1">
    <property type="nucleotide sequence ID" value="XM_067856645.1"/>
</dbReference>
<accession>A0AAV4LMN0</accession>
<evidence type="ECO:0000313" key="1">
    <source>
        <dbReference type="EMBL" id="GIX60675.1"/>
    </source>
</evidence>
<gene>
    <name evidence="1" type="ORF">BcabD6B2_01100</name>
</gene>
<dbReference type="Proteomes" id="UP001497744">
    <property type="component" value="Unassembled WGS sequence"/>
</dbReference>
<organism evidence="1 2">
    <name type="scientific">Babesia caballi</name>
    <dbReference type="NCBI Taxonomy" id="5871"/>
    <lineage>
        <taxon>Eukaryota</taxon>
        <taxon>Sar</taxon>
        <taxon>Alveolata</taxon>
        <taxon>Apicomplexa</taxon>
        <taxon>Aconoidasida</taxon>
        <taxon>Piroplasmida</taxon>
        <taxon>Babesiidae</taxon>
        <taxon>Babesia</taxon>
    </lineage>
</organism>
<protein>
    <submittedName>
        <fullName evidence="1">Zinc finger BED domain-containing protein ricesleeper 2, putative</fullName>
    </submittedName>
</protein>
<dbReference type="AlphaFoldDB" id="A0AAV4LMN0"/>
<dbReference type="GeneID" id="94192158"/>
<dbReference type="EMBL" id="BPLF01000001">
    <property type="protein sequence ID" value="GIX60675.1"/>
    <property type="molecule type" value="Genomic_DNA"/>
</dbReference>
<sequence>MVGRLPLYQGYRRLLSTANCAASESCSTRADATVAGSGQRRKYWHSKPLNGQTAIATAKGVVTGLLNAGIPPPELTQMLRMLRPSAAPPQSEDDEELNERICAILRRGAKDCRLSRLQQAATEVRETVAVLTEAGVPEPMAWDILHNNPVLLALSRTDIDALCRELAESGVDQGDYASILAQHSRRPGA</sequence>
<reference evidence="1 2" key="1">
    <citation type="submission" date="2021-06" db="EMBL/GenBank/DDBJ databases">
        <title>Genome sequence of Babesia caballi.</title>
        <authorList>
            <person name="Yamagishi J."/>
            <person name="Kidaka T."/>
            <person name="Ochi A."/>
        </authorList>
    </citation>
    <scope>NUCLEOTIDE SEQUENCE [LARGE SCALE GENOMIC DNA]</scope>
    <source>
        <strain evidence="1">USDA-D6B2</strain>
    </source>
</reference>
<evidence type="ECO:0000313" key="2">
    <source>
        <dbReference type="Proteomes" id="UP001497744"/>
    </source>
</evidence>